<comment type="function">
    <text evidence="1">Potential calcium-dependent cell-adhesion protein. May be involved in the establishment and maintenance of specific neuronal connections in the brain.</text>
</comment>
<evidence type="ECO:0000256" key="1">
    <source>
        <dbReference type="ARBA" id="ARBA00003436"/>
    </source>
</evidence>
<evidence type="ECO:0000256" key="6">
    <source>
        <dbReference type="ARBA" id="ARBA00022737"/>
    </source>
</evidence>
<dbReference type="CTD" id="379294"/>
<feature type="domain" description="Cadherin" evidence="15">
    <location>
        <begin position="455"/>
        <end position="564"/>
    </location>
</feature>
<feature type="compositionally biased region" description="Basic residues" evidence="13">
    <location>
        <begin position="920"/>
        <end position="930"/>
    </location>
</feature>
<dbReference type="InterPro" id="IPR032455">
    <property type="entry name" value="Cadherin_C"/>
</dbReference>
<dbReference type="GO" id="GO:0005886">
    <property type="term" value="C:plasma membrane"/>
    <property type="evidence" value="ECO:0007669"/>
    <property type="project" value="UniProtKB-SubCell"/>
</dbReference>
<sequence>MDIFSCPKAWKWQVVFSFFFCSWGWVSGQIRYTIVEESKPGFIVGNVARDLGLNLADIYKGGLHLGSDGSRRHFVVNQANGELTVQERIDRESLCGSSSSCVIPVEIVAENPFKLFSLEIEILDINDNSPVFLTNDRIVKITELVASPGVRFPLEIAQDPDVGINGISQYQINENHFFSLSVKKRKDGTLIPELVLERVLDREEKHEHKLILTAIDGGVPARSGSCQITVIVLDINDNPPVFDKSNYKIKLLENSKLNTILIQLNATDLDEGTNAEIEYYFDDHTSDSTKELFNLNSQTGEIYVKALVDFEESNFHELSIQAKDKGVPELEGRCLIQVEIEDANDNPPEIILTSVLTDVPENAALATEVAFFTVRDRDSGKNGEVKLLLSPNLPFKIMPLKNHYSLVTDGFLDREKVSQYSIQLIAIDLGSPSLQTQTTITFNISDINDNAPVFAQAHYEAFIKENNDPSSLLYTVSGFDKDDGINAHLTYSLVDYSIDGSSVSSFVYINPQNGHIYAQRAFDYEHIQVFPITVKVEDSGFPKLFSNVTLYVFVLDANDNYPTLLYPKYSNELITGETIPKSASPGHLVAKISAVDLDSGHNAWLLFSLIEDTDATLFKVSSHTGELRTIRDLQETDSKEQRLVVLITDHGEPSLSTTVTIFLTIVDNLKDESHKSHNFIIKSKPTSDMTLYLIISLVAVSLVSLMTFIILLAKCLKREHYDNSSVCCFLKKSHSDQYANQYKPTLYLNTDGTLKYMEVRMVPPESQPQCYQTCFYPATEKPNFSLMESQNGISCENEGSFEANWINDPNQQAQPNADWRFSQAAQKPGPSGTQPTEEAGVWPNNQFETERLQAMILASANEAAEGTSGLGGGTGTMGLSARYGPQFTLQHVPDYRQNVYIPGSTLTPTNGGGKREGKGNKKKSSKKDKK</sequence>
<keyword evidence="6" id="KW-0677">Repeat</keyword>
<dbReference type="PANTHER" id="PTHR24028:SF333">
    <property type="entry name" value="PROTOCADHERIN GAMMA-C5"/>
    <property type="match status" value="1"/>
</dbReference>
<dbReference type="InterPro" id="IPR050174">
    <property type="entry name" value="Protocadherin/Cadherin-CA"/>
</dbReference>
<reference evidence="17" key="1">
    <citation type="submission" date="2025-08" db="UniProtKB">
        <authorList>
            <consortium name="RefSeq"/>
        </authorList>
    </citation>
    <scope>IDENTIFICATION</scope>
    <source>
        <strain evidence="17">J_2021</strain>
        <tissue evidence="17">Erythrocytes</tissue>
    </source>
</reference>
<comment type="subcellular location">
    <subcellularLocation>
        <location evidence="2">Cell membrane</location>
        <topology evidence="2">Single-pass type I membrane protein</topology>
    </subcellularLocation>
</comment>
<accession>A0A8J1MIF1</accession>
<feature type="transmembrane region" description="Helical" evidence="14">
    <location>
        <begin position="691"/>
        <end position="713"/>
    </location>
</feature>
<evidence type="ECO:0000313" key="17">
    <source>
        <dbReference type="RefSeq" id="XP_041440835.1"/>
    </source>
</evidence>
<keyword evidence="7 12" id="KW-0106">Calcium</keyword>
<evidence type="ECO:0000256" key="13">
    <source>
        <dbReference type="SAM" id="MobiDB-lite"/>
    </source>
</evidence>
<keyword evidence="3" id="KW-1003">Cell membrane</keyword>
<keyword evidence="11" id="KW-0325">Glycoprotein</keyword>
<dbReference type="FunFam" id="2.60.40.60:FF:000004">
    <property type="entry name" value="Protocadherin 1 gamma 2"/>
    <property type="match status" value="1"/>
</dbReference>
<gene>
    <name evidence="17" type="primary">pcdhga3.L</name>
    <name evidence="17" type="synonym">pcdhga2</name>
</gene>
<name>A0A8J1MIF1_XENLA</name>
<dbReference type="GO" id="GO:0005509">
    <property type="term" value="F:calcium ion binding"/>
    <property type="evidence" value="ECO:0007669"/>
    <property type="project" value="UniProtKB-UniRule"/>
</dbReference>
<feature type="domain" description="Cadherin" evidence="15">
    <location>
        <begin position="243"/>
        <end position="350"/>
    </location>
</feature>
<dbReference type="InterPro" id="IPR031904">
    <property type="entry name" value="Cadherin_CBD"/>
</dbReference>
<dbReference type="CDD" id="cd11304">
    <property type="entry name" value="Cadherin_repeat"/>
    <property type="match status" value="6"/>
</dbReference>
<dbReference type="PROSITE" id="PS50268">
    <property type="entry name" value="CADHERIN_2"/>
    <property type="match status" value="6"/>
</dbReference>
<dbReference type="Gene3D" id="2.60.40.60">
    <property type="entry name" value="Cadherins"/>
    <property type="match status" value="6"/>
</dbReference>
<dbReference type="FunFam" id="2.60.40.60:FF:000002">
    <property type="entry name" value="Protocadherin alpha 2"/>
    <property type="match status" value="1"/>
</dbReference>
<dbReference type="InterPro" id="IPR002126">
    <property type="entry name" value="Cadherin-like_dom"/>
</dbReference>
<feature type="domain" description="Cadherin" evidence="15">
    <location>
        <begin position="157"/>
        <end position="242"/>
    </location>
</feature>
<keyword evidence="4 14" id="KW-0812">Transmembrane</keyword>
<feature type="region of interest" description="Disordered" evidence="13">
    <location>
        <begin position="899"/>
        <end position="930"/>
    </location>
</feature>
<dbReference type="PROSITE" id="PS00232">
    <property type="entry name" value="CADHERIN_1"/>
    <property type="match status" value="2"/>
</dbReference>
<dbReference type="Pfam" id="PF00028">
    <property type="entry name" value="Cadherin"/>
    <property type="match status" value="5"/>
</dbReference>
<evidence type="ECO:0000256" key="11">
    <source>
        <dbReference type="ARBA" id="ARBA00023180"/>
    </source>
</evidence>
<dbReference type="InterPro" id="IPR015919">
    <property type="entry name" value="Cadherin-like_sf"/>
</dbReference>
<feature type="domain" description="Cadherin" evidence="15">
    <location>
        <begin position="27"/>
        <end position="132"/>
    </location>
</feature>
<evidence type="ECO:0000256" key="8">
    <source>
        <dbReference type="ARBA" id="ARBA00022889"/>
    </source>
</evidence>
<evidence type="ECO:0000256" key="5">
    <source>
        <dbReference type="ARBA" id="ARBA00022729"/>
    </source>
</evidence>
<dbReference type="InterPro" id="IPR020894">
    <property type="entry name" value="Cadherin_CS"/>
</dbReference>
<evidence type="ECO:0000256" key="3">
    <source>
        <dbReference type="ARBA" id="ARBA00022475"/>
    </source>
</evidence>
<keyword evidence="16" id="KW-1185">Reference proteome</keyword>
<dbReference type="Pfam" id="PF16492">
    <property type="entry name" value="Cadherin_C_2"/>
    <property type="match status" value="1"/>
</dbReference>
<evidence type="ECO:0000256" key="9">
    <source>
        <dbReference type="ARBA" id="ARBA00022989"/>
    </source>
</evidence>
<dbReference type="PANTHER" id="PTHR24028">
    <property type="entry name" value="CADHERIN-87A"/>
    <property type="match status" value="1"/>
</dbReference>
<evidence type="ECO:0000259" key="15">
    <source>
        <dbReference type="PROSITE" id="PS50268"/>
    </source>
</evidence>
<dbReference type="InterPro" id="IPR013164">
    <property type="entry name" value="Cadherin_N"/>
</dbReference>
<protein>
    <submittedName>
        <fullName evidence="17">Protocadherin gamma subfamily A, 3 L homeolog isoform X18</fullName>
    </submittedName>
</protein>
<keyword evidence="10 14" id="KW-0472">Membrane</keyword>
<dbReference type="Pfam" id="PF08266">
    <property type="entry name" value="Cadherin_2"/>
    <property type="match status" value="1"/>
</dbReference>
<dbReference type="FunFam" id="2.60.40.60:FF:000018">
    <property type="entry name" value="Protocadherin gamma c3"/>
    <property type="match status" value="1"/>
</dbReference>
<evidence type="ECO:0000256" key="7">
    <source>
        <dbReference type="ARBA" id="ARBA00022837"/>
    </source>
</evidence>
<evidence type="ECO:0000256" key="14">
    <source>
        <dbReference type="SAM" id="Phobius"/>
    </source>
</evidence>
<keyword evidence="8" id="KW-0130">Cell adhesion</keyword>
<dbReference type="FunFam" id="2.60.40.60:FF:000129">
    <property type="entry name" value="protocadherin alpha-C2 isoform X1"/>
    <property type="match status" value="1"/>
</dbReference>
<dbReference type="Pfam" id="PF15974">
    <property type="entry name" value="Cadherin_tail"/>
    <property type="match status" value="1"/>
</dbReference>
<evidence type="ECO:0000256" key="10">
    <source>
        <dbReference type="ARBA" id="ARBA00023136"/>
    </source>
</evidence>
<dbReference type="GeneID" id="379294"/>
<proteinExistence type="predicted"/>
<dbReference type="SUPFAM" id="SSF49313">
    <property type="entry name" value="Cadherin-like"/>
    <property type="match status" value="6"/>
</dbReference>
<dbReference type="AlphaFoldDB" id="A0A8J1MIF1"/>
<keyword evidence="5" id="KW-0732">Signal</keyword>
<feature type="domain" description="Cadherin" evidence="15">
    <location>
        <begin position="359"/>
        <end position="454"/>
    </location>
</feature>
<keyword evidence="9 14" id="KW-1133">Transmembrane helix</keyword>
<dbReference type="PRINTS" id="PR00205">
    <property type="entry name" value="CADHERIN"/>
</dbReference>
<organism evidence="16 17">
    <name type="scientific">Xenopus laevis</name>
    <name type="common">African clawed frog</name>
    <dbReference type="NCBI Taxonomy" id="8355"/>
    <lineage>
        <taxon>Eukaryota</taxon>
        <taxon>Metazoa</taxon>
        <taxon>Chordata</taxon>
        <taxon>Craniata</taxon>
        <taxon>Vertebrata</taxon>
        <taxon>Euteleostomi</taxon>
        <taxon>Amphibia</taxon>
        <taxon>Batrachia</taxon>
        <taxon>Anura</taxon>
        <taxon>Pipoidea</taxon>
        <taxon>Pipidae</taxon>
        <taxon>Xenopodinae</taxon>
        <taxon>Xenopus</taxon>
        <taxon>Xenopus</taxon>
    </lineage>
</organism>
<dbReference type="GO" id="GO:0007156">
    <property type="term" value="P:homophilic cell adhesion via plasma membrane adhesion molecules"/>
    <property type="evidence" value="ECO:0007669"/>
    <property type="project" value="InterPro"/>
</dbReference>
<dbReference type="RefSeq" id="XP_041440835.1">
    <property type="nucleotide sequence ID" value="XM_041584901.1"/>
</dbReference>
<dbReference type="Proteomes" id="UP000186698">
    <property type="component" value="Chromosome 3L"/>
</dbReference>
<dbReference type="SMART" id="SM00112">
    <property type="entry name" value="CA"/>
    <property type="match status" value="6"/>
</dbReference>
<evidence type="ECO:0000256" key="12">
    <source>
        <dbReference type="PROSITE-ProRule" id="PRU00043"/>
    </source>
</evidence>
<dbReference type="FunFam" id="2.60.40.60:FF:000001">
    <property type="entry name" value="Protocadherin alpha 2"/>
    <property type="match status" value="1"/>
</dbReference>
<evidence type="ECO:0000256" key="4">
    <source>
        <dbReference type="ARBA" id="ARBA00022692"/>
    </source>
</evidence>
<evidence type="ECO:0000256" key="2">
    <source>
        <dbReference type="ARBA" id="ARBA00004251"/>
    </source>
</evidence>
<dbReference type="FunFam" id="2.60.40.60:FF:000006">
    <property type="entry name" value="Protocadherin alpha 2"/>
    <property type="match status" value="1"/>
</dbReference>
<evidence type="ECO:0000313" key="16">
    <source>
        <dbReference type="Proteomes" id="UP000186698"/>
    </source>
</evidence>
<feature type="domain" description="Cadherin" evidence="15">
    <location>
        <begin position="578"/>
        <end position="687"/>
    </location>
</feature>